<keyword evidence="3" id="KW-1185">Reference proteome</keyword>
<dbReference type="EMBL" id="JABSTV010001255">
    <property type="protein sequence ID" value="KAH7934950.1"/>
    <property type="molecule type" value="Genomic_DNA"/>
</dbReference>
<protein>
    <recommendedName>
        <fullName evidence="4">F-box domain-containing protein</fullName>
    </recommendedName>
</protein>
<sequence length="375" mass="41395">MDESPLASKDFLVESVLDHLETEELFACAEVNRLWQSVALSLLRRKLVSVSVCCAPDRERAVPVSALGSSHVCVDIFCSKFARYRNIARLAGLRPSLVFLAYHADLNEDKRAVGRLREFLPPDSVIVYFKLELVRTIYDTDDVIHEGIFGEFLFQAEEELPAETDEQMRQQPPDGAVLGPSSLPSCTNSRERWRRPRVEDAQTAPSLDVAAALPGPSTSAAHPQFPWARRHRLSSVVGGEGGAVFRNVLPGVLVFKSLRVTEANIEGNAVTSYFVEEATRRTVQITSAAVFGAMSSSQLDPFMRRLSDQFGSTGNTIAVVFPRNQDEALGELEAFERCFPSVPALANQATEFNVDGPYAPMGRLKLVLLLIKLLD</sequence>
<comment type="caution">
    <text evidence="2">The sequence shown here is derived from an EMBL/GenBank/DDBJ whole genome shotgun (WGS) entry which is preliminary data.</text>
</comment>
<evidence type="ECO:0000313" key="2">
    <source>
        <dbReference type="EMBL" id="KAH7934950.1"/>
    </source>
</evidence>
<dbReference type="Proteomes" id="UP000821837">
    <property type="component" value="Unassembled WGS sequence"/>
</dbReference>
<evidence type="ECO:0000313" key="3">
    <source>
        <dbReference type="Proteomes" id="UP000821837"/>
    </source>
</evidence>
<reference evidence="2" key="2">
    <citation type="submission" date="2021-09" db="EMBL/GenBank/DDBJ databases">
        <authorList>
            <person name="Jia N."/>
            <person name="Wang J."/>
            <person name="Shi W."/>
            <person name="Du L."/>
            <person name="Sun Y."/>
            <person name="Zhan W."/>
            <person name="Jiang J."/>
            <person name="Wang Q."/>
            <person name="Zhang B."/>
            <person name="Ji P."/>
            <person name="Sakyi L.B."/>
            <person name="Cui X."/>
            <person name="Yuan T."/>
            <person name="Jiang B."/>
            <person name="Yang W."/>
            <person name="Lam T.T.-Y."/>
            <person name="Chang Q."/>
            <person name="Ding S."/>
            <person name="Wang X."/>
            <person name="Zhu J."/>
            <person name="Ruan X."/>
            <person name="Zhao L."/>
            <person name="Wei J."/>
            <person name="Que T."/>
            <person name="Du C."/>
            <person name="Cheng J."/>
            <person name="Dai P."/>
            <person name="Han X."/>
            <person name="Huang E."/>
            <person name="Gao Y."/>
            <person name="Liu J."/>
            <person name="Shao H."/>
            <person name="Ye R."/>
            <person name="Li L."/>
            <person name="Wei W."/>
            <person name="Wang X."/>
            <person name="Wang C."/>
            <person name="Huo Q."/>
            <person name="Li W."/>
            <person name="Guo W."/>
            <person name="Chen H."/>
            <person name="Chen S."/>
            <person name="Zhou L."/>
            <person name="Zhou L."/>
            <person name="Ni X."/>
            <person name="Tian J."/>
            <person name="Zhou Y."/>
            <person name="Sheng Y."/>
            <person name="Liu T."/>
            <person name="Pan Y."/>
            <person name="Xia L."/>
            <person name="Li J."/>
            <person name="Zhao F."/>
            <person name="Cao W."/>
        </authorList>
    </citation>
    <scope>NUCLEOTIDE SEQUENCE</scope>
    <source>
        <strain evidence="2">Rsan-2018</strain>
        <tissue evidence="2">Larvae</tissue>
    </source>
</reference>
<evidence type="ECO:0008006" key="4">
    <source>
        <dbReference type="Google" id="ProtNLM"/>
    </source>
</evidence>
<gene>
    <name evidence="2" type="ORF">HPB52_002442</name>
</gene>
<evidence type="ECO:0000256" key="1">
    <source>
        <dbReference type="SAM" id="MobiDB-lite"/>
    </source>
</evidence>
<proteinExistence type="predicted"/>
<name>A0A9D4SN15_RHISA</name>
<reference evidence="2" key="1">
    <citation type="journal article" date="2020" name="Cell">
        <title>Large-Scale Comparative Analyses of Tick Genomes Elucidate Their Genetic Diversity and Vector Capacities.</title>
        <authorList>
            <consortium name="Tick Genome and Microbiome Consortium (TIGMIC)"/>
            <person name="Jia N."/>
            <person name="Wang J."/>
            <person name="Shi W."/>
            <person name="Du L."/>
            <person name="Sun Y."/>
            <person name="Zhan W."/>
            <person name="Jiang J.F."/>
            <person name="Wang Q."/>
            <person name="Zhang B."/>
            <person name="Ji P."/>
            <person name="Bell-Sakyi L."/>
            <person name="Cui X.M."/>
            <person name="Yuan T.T."/>
            <person name="Jiang B.G."/>
            <person name="Yang W.F."/>
            <person name="Lam T.T."/>
            <person name="Chang Q.C."/>
            <person name="Ding S.J."/>
            <person name="Wang X.J."/>
            <person name="Zhu J.G."/>
            <person name="Ruan X.D."/>
            <person name="Zhao L."/>
            <person name="Wei J.T."/>
            <person name="Ye R.Z."/>
            <person name="Que T.C."/>
            <person name="Du C.H."/>
            <person name="Zhou Y.H."/>
            <person name="Cheng J.X."/>
            <person name="Dai P.F."/>
            <person name="Guo W.B."/>
            <person name="Han X.H."/>
            <person name="Huang E.J."/>
            <person name="Li L.F."/>
            <person name="Wei W."/>
            <person name="Gao Y.C."/>
            <person name="Liu J.Z."/>
            <person name="Shao H.Z."/>
            <person name="Wang X."/>
            <person name="Wang C.C."/>
            <person name="Yang T.C."/>
            <person name="Huo Q.B."/>
            <person name="Li W."/>
            <person name="Chen H.Y."/>
            <person name="Chen S.E."/>
            <person name="Zhou L.G."/>
            <person name="Ni X.B."/>
            <person name="Tian J.H."/>
            <person name="Sheng Y."/>
            <person name="Liu T."/>
            <person name="Pan Y.S."/>
            <person name="Xia L.Y."/>
            <person name="Li J."/>
            <person name="Zhao F."/>
            <person name="Cao W.C."/>
        </authorList>
    </citation>
    <scope>NUCLEOTIDE SEQUENCE</scope>
    <source>
        <strain evidence="2">Rsan-2018</strain>
    </source>
</reference>
<organism evidence="2 3">
    <name type="scientific">Rhipicephalus sanguineus</name>
    <name type="common">Brown dog tick</name>
    <name type="synonym">Ixodes sanguineus</name>
    <dbReference type="NCBI Taxonomy" id="34632"/>
    <lineage>
        <taxon>Eukaryota</taxon>
        <taxon>Metazoa</taxon>
        <taxon>Ecdysozoa</taxon>
        <taxon>Arthropoda</taxon>
        <taxon>Chelicerata</taxon>
        <taxon>Arachnida</taxon>
        <taxon>Acari</taxon>
        <taxon>Parasitiformes</taxon>
        <taxon>Ixodida</taxon>
        <taxon>Ixodoidea</taxon>
        <taxon>Ixodidae</taxon>
        <taxon>Rhipicephalinae</taxon>
        <taxon>Rhipicephalus</taxon>
        <taxon>Rhipicephalus</taxon>
    </lineage>
</organism>
<dbReference type="VEuPathDB" id="VectorBase:RSAN_053756"/>
<dbReference type="AlphaFoldDB" id="A0A9D4SN15"/>
<accession>A0A9D4SN15</accession>
<feature type="region of interest" description="Disordered" evidence="1">
    <location>
        <begin position="162"/>
        <end position="224"/>
    </location>
</feature>